<dbReference type="Proteomes" id="UP001501771">
    <property type="component" value="Unassembled WGS sequence"/>
</dbReference>
<keyword evidence="1" id="KW-0436">Ligase</keyword>
<dbReference type="Gene3D" id="3.90.1140.10">
    <property type="entry name" value="Cyclic phosphodiesterase"/>
    <property type="match status" value="1"/>
</dbReference>
<accession>A0ABN3A7H4</accession>
<gene>
    <name evidence="1" type="ORF">GCM10009844_42020</name>
</gene>
<evidence type="ECO:0000313" key="2">
    <source>
        <dbReference type="Proteomes" id="UP001501771"/>
    </source>
</evidence>
<proteinExistence type="predicted"/>
<keyword evidence="2" id="KW-1185">Reference proteome</keyword>
<dbReference type="InterPro" id="IPR009097">
    <property type="entry name" value="Cyclic_Pdiesterase"/>
</dbReference>
<organism evidence="1 2">
    <name type="scientific">Nocardioides koreensis</name>
    <dbReference type="NCBI Taxonomy" id="433651"/>
    <lineage>
        <taxon>Bacteria</taxon>
        <taxon>Bacillati</taxon>
        <taxon>Actinomycetota</taxon>
        <taxon>Actinomycetes</taxon>
        <taxon>Propionibacteriales</taxon>
        <taxon>Nocardioidaceae</taxon>
        <taxon>Nocardioides</taxon>
    </lineage>
</organism>
<dbReference type="EMBL" id="BAAAQR010000017">
    <property type="protein sequence ID" value="GAA2155220.1"/>
    <property type="molecule type" value="Genomic_DNA"/>
</dbReference>
<evidence type="ECO:0000313" key="1">
    <source>
        <dbReference type="EMBL" id="GAA2155220.1"/>
    </source>
</evidence>
<sequence length="195" mass="21272">MPKMGRCAALDARAGVRHPEGMALAVCLLFDRRSERLVRELWGRLESQDVRTLASHTHRRHHPHLSYAVLRSWDVDRVLAAMQALPDEGPDVLHCRGTLTFPRGRVALAPSISAAMAARQERVAGALTATGADLHRNYVPGCWIPHVSVATRAHGASMATVVTTIADVLPLPLHVDRAALIDSSTGQVWPLDRVP</sequence>
<reference evidence="1 2" key="1">
    <citation type="journal article" date="2019" name="Int. J. Syst. Evol. Microbiol.">
        <title>The Global Catalogue of Microorganisms (GCM) 10K type strain sequencing project: providing services to taxonomists for standard genome sequencing and annotation.</title>
        <authorList>
            <consortium name="The Broad Institute Genomics Platform"/>
            <consortium name="The Broad Institute Genome Sequencing Center for Infectious Disease"/>
            <person name="Wu L."/>
            <person name="Ma J."/>
        </authorList>
    </citation>
    <scope>NUCLEOTIDE SEQUENCE [LARGE SCALE GENOMIC DNA]</scope>
    <source>
        <strain evidence="1 2">JCM 16022</strain>
    </source>
</reference>
<dbReference type="GO" id="GO:0016874">
    <property type="term" value="F:ligase activity"/>
    <property type="evidence" value="ECO:0007669"/>
    <property type="project" value="UniProtKB-KW"/>
</dbReference>
<protein>
    <submittedName>
        <fullName evidence="1">2'-5' RNA ligase family protein</fullName>
    </submittedName>
</protein>
<comment type="caution">
    <text evidence="1">The sequence shown here is derived from an EMBL/GenBank/DDBJ whole genome shotgun (WGS) entry which is preliminary data.</text>
</comment>
<name>A0ABN3A7H4_9ACTN</name>
<dbReference type="Pfam" id="PF13563">
    <property type="entry name" value="2_5_RNA_ligase2"/>
    <property type="match status" value="1"/>
</dbReference>
<dbReference type="SUPFAM" id="SSF55144">
    <property type="entry name" value="LigT-like"/>
    <property type="match status" value="1"/>
</dbReference>